<keyword evidence="2" id="KW-1185">Reference proteome</keyword>
<accession>A0ACC0UDF8</accession>
<evidence type="ECO:0000313" key="1">
    <source>
        <dbReference type="EMBL" id="KAI9509094.1"/>
    </source>
</evidence>
<organism evidence="1 2">
    <name type="scientific">Russula earlei</name>
    <dbReference type="NCBI Taxonomy" id="71964"/>
    <lineage>
        <taxon>Eukaryota</taxon>
        <taxon>Fungi</taxon>
        <taxon>Dikarya</taxon>
        <taxon>Basidiomycota</taxon>
        <taxon>Agaricomycotina</taxon>
        <taxon>Agaricomycetes</taxon>
        <taxon>Russulales</taxon>
        <taxon>Russulaceae</taxon>
        <taxon>Russula</taxon>
    </lineage>
</organism>
<evidence type="ECO:0000313" key="2">
    <source>
        <dbReference type="Proteomes" id="UP001207468"/>
    </source>
</evidence>
<name>A0ACC0UDF8_9AGAM</name>
<proteinExistence type="predicted"/>
<protein>
    <submittedName>
        <fullName evidence="1">Uncharacterized protein</fullName>
    </submittedName>
</protein>
<dbReference type="EMBL" id="JAGFNK010000072">
    <property type="protein sequence ID" value="KAI9509094.1"/>
    <property type="molecule type" value="Genomic_DNA"/>
</dbReference>
<dbReference type="Proteomes" id="UP001207468">
    <property type="component" value="Unassembled WGS sequence"/>
</dbReference>
<gene>
    <name evidence="1" type="ORF">F5148DRAFT_1190306</name>
</gene>
<comment type="caution">
    <text evidence="1">The sequence shown here is derived from an EMBL/GenBank/DDBJ whole genome shotgun (WGS) entry which is preliminary data.</text>
</comment>
<reference evidence="1" key="1">
    <citation type="submission" date="2021-03" db="EMBL/GenBank/DDBJ databases">
        <title>Evolutionary priming and transition to the ectomycorrhizal habit in an iconic lineage of mushroom-forming fungi: is preadaptation a requirement?</title>
        <authorList>
            <consortium name="DOE Joint Genome Institute"/>
            <person name="Looney B.P."/>
            <person name="Miyauchi S."/>
            <person name="Morin E."/>
            <person name="Drula E."/>
            <person name="Courty P.E."/>
            <person name="Chicoki N."/>
            <person name="Fauchery L."/>
            <person name="Kohler A."/>
            <person name="Kuo A."/>
            <person name="LaButti K."/>
            <person name="Pangilinan J."/>
            <person name="Lipzen A."/>
            <person name="Riley R."/>
            <person name="Andreopoulos W."/>
            <person name="He G."/>
            <person name="Johnson J."/>
            <person name="Barry K.W."/>
            <person name="Grigoriev I.V."/>
            <person name="Nagy L."/>
            <person name="Hibbett D."/>
            <person name="Henrissat B."/>
            <person name="Matheny P.B."/>
            <person name="Labbe J."/>
            <person name="Martin A.F."/>
        </authorList>
    </citation>
    <scope>NUCLEOTIDE SEQUENCE</scope>
    <source>
        <strain evidence="1">BPL698</strain>
    </source>
</reference>
<sequence>MHNIFSVFAIFCVAFSVAPSFAFDDVYAHLFEFWCIPGVDFNPADLARVCMGTRVHNTSKSKMGTPRVIIINRVPSMARSGH</sequence>